<sequence length="557" mass="62576">MKKLYLTLSIITILLISVAVIFGKNLIESQTTFEKAKVIERFPTEKQLFDPNILIQNIFREATEGRIPKVPFTAGEARLDDVLTEWGEPEKETPSGDGKYIDYPTKLVTFGHTNHTIFDVRSFSKDLHLIHFEDITQSLGKPSEQRYYKDSQIDQIILVYELNDAYQLKWILPRPTKKNPNPVVHHISVYTDPSKLKVDYESFLATMSLDEKIGQMIMAGVEGTIPTKQTTNLIEDYKVGGVIFFSKNFTSYRQSIDLVNGIKRINSINKIPLLLSVDQEGGRVTRLPGLEKLPTNKDIGLQNNVELSSQIGTILAQELEAYGLNMNYAPVVDVNSNPKNPVIGDRSFGDNPALVSKLGIQTMKAMQDEHIIPVIKHFPGHGDTEADSHLELPRIDKSLKELHEIELVPFIDAIEEGADVVMVAHILFDKLDSKYPSSMSKPIITDLLRKELNFDGVVITDDMMMKAIAGNYGIGEAAVQSVKAGSDIILISGEYEDIVSTIKALKSAVENGEISNERIDDSVKRILSLKDKYDINHHQIEYQDIQKINDQIKDVVK</sequence>
<name>A0A920C5U9_9BACI</name>
<dbReference type="InterPro" id="IPR017853">
    <property type="entry name" value="GH"/>
</dbReference>
<dbReference type="RefSeq" id="WP_212920735.1">
    <property type="nucleotide sequence ID" value="NZ_BORP01000003.1"/>
</dbReference>
<evidence type="ECO:0000256" key="3">
    <source>
        <dbReference type="ARBA" id="ARBA00023295"/>
    </source>
</evidence>
<keyword evidence="2" id="KW-0378">Hydrolase</keyword>
<keyword evidence="6" id="KW-1185">Reference proteome</keyword>
<evidence type="ECO:0000313" key="5">
    <source>
        <dbReference type="EMBL" id="GIO27236.1"/>
    </source>
</evidence>
<dbReference type="InterPro" id="IPR050226">
    <property type="entry name" value="NagZ_Beta-hexosaminidase"/>
</dbReference>
<dbReference type="Pfam" id="PF00933">
    <property type="entry name" value="Glyco_hydro_3"/>
    <property type="match status" value="1"/>
</dbReference>
<dbReference type="AlphaFoldDB" id="A0A920C5U9"/>
<dbReference type="NCBIfam" id="NF003740">
    <property type="entry name" value="PRK05337.1"/>
    <property type="match status" value="1"/>
</dbReference>
<dbReference type="SUPFAM" id="SSF51445">
    <property type="entry name" value="(Trans)glycosidases"/>
    <property type="match status" value="1"/>
</dbReference>
<comment type="caution">
    <text evidence="5">The sequence shown here is derived from an EMBL/GenBank/DDBJ whole genome shotgun (WGS) entry which is preliminary data.</text>
</comment>
<dbReference type="InterPro" id="IPR036962">
    <property type="entry name" value="Glyco_hydro_3_N_sf"/>
</dbReference>
<protein>
    <recommendedName>
        <fullName evidence="4">Glycoside hydrolase family 3 N-terminal domain-containing protein</fullName>
    </recommendedName>
</protein>
<comment type="similarity">
    <text evidence="1">Belongs to the glycosyl hydrolase 3 family.</text>
</comment>
<reference evidence="5" key="1">
    <citation type="submission" date="2021-03" db="EMBL/GenBank/DDBJ databases">
        <title>Antimicrobial resistance genes in bacteria isolated from Japanese honey, and their potential for conferring macrolide and lincosamide resistance in the American foulbrood pathogen Paenibacillus larvae.</title>
        <authorList>
            <person name="Okamoto M."/>
            <person name="Kumagai M."/>
            <person name="Kanamori H."/>
            <person name="Takamatsu D."/>
        </authorList>
    </citation>
    <scope>NUCLEOTIDE SEQUENCE</scope>
    <source>
        <strain evidence="5">J43TS3</strain>
    </source>
</reference>
<evidence type="ECO:0000259" key="4">
    <source>
        <dbReference type="Pfam" id="PF00933"/>
    </source>
</evidence>
<dbReference type="PANTHER" id="PTHR30480">
    <property type="entry name" value="BETA-HEXOSAMINIDASE-RELATED"/>
    <property type="match status" value="1"/>
</dbReference>
<organism evidence="5 6">
    <name type="scientific">Ornithinibacillus bavariensis</name>
    <dbReference type="NCBI Taxonomy" id="545502"/>
    <lineage>
        <taxon>Bacteria</taxon>
        <taxon>Bacillati</taxon>
        <taxon>Bacillota</taxon>
        <taxon>Bacilli</taxon>
        <taxon>Bacillales</taxon>
        <taxon>Bacillaceae</taxon>
        <taxon>Ornithinibacillus</taxon>
    </lineage>
</organism>
<gene>
    <name evidence="5" type="ORF">J43TS3_18470</name>
</gene>
<dbReference type="GO" id="GO:0009254">
    <property type="term" value="P:peptidoglycan turnover"/>
    <property type="evidence" value="ECO:0007669"/>
    <property type="project" value="TreeGrafter"/>
</dbReference>
<dbReference type="Gene3D" id="3.20.20.300">
    <property type="entry name" value="Glycoside hydrolase, family 3, N-terminal domain"/>
    <property type="match status" value="1"/>
</dbReference>
<dbReference type="Pfam" id="PF14172">
    <property type="entry name" value="DUF4309"/>
    <property type="match status" value="1"/>
</dbReference>
<evidence type="ECO:0000313" key="6">
    <source>
        <dbReference type="Proteomes" id="UP000676917"/>
    </source>
</evidence>
<dbReference type="GO" id="GO:0005975">
    <property type="term" value="P:carbohydrate metabolic process"/>
    <property type="evidence" value="ECO:0007669"/>
    <property type="project" value="InterPro"/>
</dbReference>
<feature type="domain" description="Glycoside hydrolase family 3 N-terminal" evidence="4">
    <location>
        <begin position="209"/>
        <end position="529"/>
    </location>
</feature>
<evidence type="ECO:0000256" key="1">
    <source>
        <dbReference type="ARBA" id="ARBA00005336"/>
    </source>
</evidence>
<dbReference type="PANTHER" id="PTHR30480:SF16">
    <property type="entry name" value="GLYCOSIDE HYDROLASE FAMILY 3 DOMAIN PROTEIN"/>
    <property type="match status" value="1"/>
</dbReference>
<dbReference type="EMBL" id="BORP01000003">
    <property type="protein sequence ID" value="GIO27236.1"/>
    <property type="molecule type" value="Genomic_DNA"/>
</dbReference>
<keyword evidence="3" id="KW-0326">Glycosidase</keyword>
<dbReference type="InterPro" id="IPR001764">
    <property type="entry name" value="Glyco_hydro_3_N"/>
</dbReference>
<accession>A0A920C5U9</accession>
<dbReference type="Proteomes" id="UP000676917">
    <property type="component" value="Unassembled WGS sequence"/>
</dbReference>
<dbReference type="GO" id="GO:0004553">
    <property type="term" value="F:hydrolase activity, hydrolyzing O-glycosyl compounds"/>
    <property type="evidence" value="ECO:0007669"/>
    <property type="project" value="InterPro"/>
</dbReference>
<proteinExistence type="inferred from homology"/>
<evidence type="ECO:0000256" key="2">
    <source>
        <dbReference type="ARBA" id="ARBA00022801"/>
    </source>
</evidence>
<dbReference type="InterPro" id="IPR025453">
    <property type="entry name" value="DUF4309"/>
</dbReference>